<dbReference type="InParanoid" id="A0A1D3CR09"/>
<reference evidence="3 4" key="1">
    <citation type="journal article" date="2016" name="BMC Genomics">
        <title>Comparative genomics reveals Cyclospora cayetanensis possesses coccidia-like metabolism and invasion components but unique surface antigens.</title>
        <authorList>
            <person name="Liu S."/>
            <person name="Wang L."/>
            <person name="Zheng H."/>
            <person name="Xu Z."/>
            <person name="Roellig D.M."/>
            <person name="Li N."/>
            <person name="Frace M.A."/>
            <person name="Tang K."/>
            <person name="Arrowood M.J."/>
            <person name="Moss D.M."/>
            <person name="Zhang L."/>
            <person name="Feng Y."/>
            <person name="Xiao L."/>
        </authorList>
    </citation>
    <scope>NUCLEOTIDE SEQUENCE [LARGE SCALE GENOMIC DNA]</scope>
    <source>
        <strain evidence="3 4">CHN_HEN01</strain>
    </source>
</reference>
<evidence type="ECO:0000256" key="1">
    <source>
        <dbReference type="SAM" id="MobiDB-lite"/>
    </source>
</evidence>
<sequence>MQGLSAAAQPPLVVSLSFLVCAFLISIPSSHGVVRQRPVIIPAQWGVQTPPAASQWVHRIATLEQRGGRRLALAFLDVRGQTRRPSRRKFRRCNFATAAAAESPAAAVPAGESPSAPAARTGLVSFSPGLPDSVLPPQTMSPPQVDPQLMAPHSVPSVGTAPCAAPEASAASCAAAGERWEALSRDADGALQRVVGSSGPLSLFDSGTELHPTLRGGSDDFYYINFHGALQLSAVEVAATALAAAKRFVGAQELRRKRGSWLAPEGDARTAGAHAAQDCSHAARRRGILRGGALEAEAADTRHSMIVEAVNVSRLLRQSRFASPPYWLRERVAFLLRRGSPPTSFGFIVGSLLQCLVAVGAAEEQLGVTLDAFAARRLKKYQESVAEMNAAQQALLLTDGSPGNLRDTLKFRRGFPLFPWGLPADSQSTLAFIKEKLKTDERSLTQVPLAPWRIPLEEVPTHGPTRRLYEGFNSAAIAAIKHVTTSWNRPVSVFSSLESAASLRKILGALGLPKEALERVHVVGVDGILLGTDPVGHRPRKIGNDHHGEALADLPPAREDSSVTCGHPLPHEQRADAAGQRGAGELHASSCFSAMTNLEAAGGNGKRRAAIERKLSGALALLQHFRLYFCDWGYSSYEDRLKALILDRIKILPTMSHLVSMLLLPAFLAPRLWAVGSTTAPIEWTEEGRMQRWLRLSGALQQLSGPSGAPNGAFQERPQGT</sequence>
<accession>A0A1D3CR09</accession>
<feature type="signal peptide" evidence="2">
    <location>
        <begin position="1"/>
        <end position="32"/>
    </location>
</feature>
<name>A0A1D3CR09_9EIME</name>
<keyword evidence="3" id="KW-0812">Transmembrane</keyword>
<evidence type="ECO:0000256" key="2">
    <source>
        <dbReference type="SAM" id="SignalP"/>
    </source>
</evidence>
<evidence type="ECO:0000313" key="4">
    <source>
        <dbReference type="Proteomes" id="UP000095192"/>
    </source>
</evidence>
<dbReference type="VEuPathDB" id="ToxoDB:cyc_06212"/>
<comment type="caution">
    <text evidence="3">The sequence shown here is derived from an EMBL/GenBank/DDBJ whole genome shotgun (WGS) entry which is preliminary data.</text>
</comment>
<keyword evidence="3" id="KW-0472">Membrane</keyword>
<organism evidence="3 4">
    <name type="scientific">Cyclospora cayetanensis</name>
    <dbReference type="NCBI Taxonomy" id="88456"/>
    <lineage>
        <taxon>Eukaryota</taxon>
        <taxon>Sar</taxon>
        <taxon>Alveolata</taxon>
        <taxon>Apicomplexa</taxon>
        <taxon>Conoidasida</taxon>
        <taxon>Coccidia</taxon>
        <taxon>Eucoccidiorida</taxon>
        <taxon>Eimeriorina</taxon>
        <taxon>Eimeriidae</taxon>
        <taxon>Cyclospora</taxon>
    </lineage>
</organism>
<dbReference type="Proteomes" id="UP000095192">
    <property type="component" value="Unassembled WGS sequence"/>
</dbReference>
<protein>
    <submittedName>
        <fullName evidence="3">Transmembrane protein</fullName>
    </submittedName>
</protein>
<feature type="region of interest" description="Disordered" evidence="1">
    <location>
        <begin position="539"/>
        <end position="580"/>
    </location>
</feature>
<dbReference type="EMBL" id="JROU02002272">
    <property type="protein sequence ID" value="OEH73613.1"/>
    <property type="molecule type" value="Genomic_DNA"/>
</dbReference>
<dbReference type="AlphaFoldDB" id="A0A1D3CR09"/>
<keyword evidence="4" id="KW-1185">Reference proteome</keyword>
<feature type="chain" id="PRO_5008913829" evidence="2">
    <location>
        <begin position="33"/>
        <end position="721"/>
    </location>
</feature>
<dbReference type="VEuPathDB" id="ToxoDB:LOC34622431"/>
<proteinExistence type="predicted"/>
<keyword evidence="2" id="KW-0732">Signal</keyword>
<evidence type="ECO:0000313" key="3">
    <source>
        <dbReference type="EMBL" id="OEH73613.1"/>
    </source>
</evidence>
<feature type="compositionally biased region" description="Basic and acidic residues" evidence="1">
    <location>
        <begin position="542"/>
        <end position="561"/>
    </location>
</feature>
<gene>
    <name evidence="3" type="ORF">cyc_06212</name>
</gene>